<organism evidence="1">
    <name type="scientific">Candidatus Moduliflexus flocculans</name>
    <dbReference type="NCBI Taxonomy" id="1499966"/>
    <lineage>
        <taxon>Bacteria</taxon>
        <taxon>Candidatus Moduliflexota</taxon>
        <taxon>Candidatus Moduliflexia</taxon>
        <taxon>Candidatus Moduliflexales</taxon>
        <taxon>Candidatus Moduliflexaceae</taxon>
    </lineage>
</organism>
<dbReference type="STRING" id="1499966.U14_01028"/>
<name>A0A0S6VVL1_9BACT</name>
<reference evidence="1" key="1">
    <citation type="journal article" date="2015" name="PeerJ">
        <title>First genomic representation of candidate bacterial phylum KSB3 points to enhanced environmental sensing as a trigger of wastewater bulking.</title>
        <authorList>
            <person name="Sekiguchi Y."/>
            <person name="Ohashi A."/>
            <person name="Parks D.H."/>
            <person name="Yamauchi T."/>
            <person name="Tyson G.W."/>
            <person name="Hugenholtz P."/>
        </authorList>
    </citation>
    <scope>NUCLEOTIDE SEQUENCE [LARGE SCALE GENOMIC DNA]</scope>
</reference>
<keyword evidence="2" id="KW-1185">Reference proteome</keyword>
<sequence>MKRRIFIDTGPITALLNKRDRCHQHVMRKLAELPPPLLTCEAVVTEACFLAYKHGNSPDAVLELIENEFMAISPALRS</sequence>
<dbReference type="Gene3D" id="3.40.50.1010">
    <property type="entry name" value="5'-nuclease"/>
    <property type="match status" value="1"/>
</dbReference>
<dbReference type="SUPFAM" id="SSF88723">
    <property type="entry name" value="PIN domain-like"/>
    <property type="match status" value="1"/>
</dbReference>
<gene>
    <name evidence="1" type="ORF">U14_01028</name>
</gene>
<dbReference type="AlphaFoldDB" id="A0A0S6VVL1"/>
<dbReference type="EMBL" id="DF820455">
    <property type="protein sequence ID" value="GAK49804.1"/>
    <property type="molecule type" value="Genomic_DNA"/>
</dbReference>
<dbReference type="Proteomes" id="UP000030700">
    <property type="component" value="Unassembled WGS sequence"/>
</dbReference>
<proteinExistence type="predicted"/>
<protein>
    <submittedName>
        <fullName evidence="1">PIN domain protein like protein</fullName>
    </submittedName>
</protein>
<dbReference type="InterPro" id="IPR029060">
    <property type="entry name" value="PIN-like_dom_sf"/>
</dbReference>
<dbReference type="HOGENOM" id="CLU_2614807_0_0_0"/>
<evidence type="ECO:0000313" key="1">
    <source>
        <dbReference type="EMBL" id="GAK49804.1"/>
    </source>
</evidence>
<accession>A0A0S6VVL1</accession>
<evidence type="ECO:0000313" key="2">
    <source>
        <dbReference type="Proteomes" id="UP000030700"/>
    </source>
</evidence>